<name>A0AA35NSX3_9SAUR</name>
<organism evidence="1 2">
    <name type="scientific">Podarcis lilfordi</name>
    <name type="common">Lilford's wall lizard</name>
    <dbReference type="NCBI Taxonomy" id="74358"/>
    <lineage>
        <taxon>Eukaryota</taxon>
        <taxon>Metazoa</taxon>
        <taxon>Chordata</taxon>
        <taxon>Craniata</taxon>
        <taxon>Vertebrata</taxon>
        <taxon>Euteleostomi</taxon>
        <taxon>Lepidosauria</taxon>
        <taxon>Squamata</taxon>
        <taxon>Bifurcata</taxon>
        <taxon>Unidentata</taxon>
        <taxon>Episquamata</taxon>
        <taxon>Laterata</taxon>
        <taxon>Lacertibaenia</taxon>
        <taxon>Lacertidae</taxon>
        <taxon>Podarcis</taxon>
    </lineage>
</organism>
<sequence length="465" mass="50919">GQAGVGDSLVLNGATVPLKEQGSCLSAPSGMQAETLPARRLSCQSGACSSYLPLELLQHALCGATFEECSSNNNNNYNNLFASLACSFITHCYVCLSGYEEVGGGMSIKSHGFPSSDVWKREDSLEKTLMLGKIERLRAQEEGDDRGRDVEDRSAWRALVHGVMKSRTRLNNNNKLNMLIVLPKSTETGPLCSLPEQASLRNKLNGEDLTIHTSAVQLYESKAVDADRGAKLDKPTCGSPELEMEIRSKCRGKTKEVQMNSTGSQLLKKAKGALRIACSILAAHMYGFAQLSQLWWEKALDQDQNSEFVGKRVQRESTSNSLSWDQGLLSLTRSAQIVKGSRNTLHIKAPNSILGLGPFLLNPIQTAGRMLSYLTTKQSSASWKQKSSTLGRKHPGLPSVYLEEENSYSPIKKCGGMQHESESCVLLNATNPEDSHGKQPIRILPAYCSRIQAQYITVFLIAECK</sequence>
<reference evidence="1" key="1">
    <citation type="submission" date="2022-12" db="EMBL/GenBank/DDBJ databases">
        <authorList>
            <person name="Alioto T."/>
            <person name="Alioto T."/>
            <person name="Gomez Garrido J."/>
        </authorList>
    </citation>
    <scope>NUCLEOTIDE SEQUENCE</scope>
</reference>
<dbReference type="Proteomes" id="UP001178461">
    <property type="component" value="Chromosome 1"/>
</dbReference>
<protein>
    <submittedName>
        <fullName evidence="1">Uncharacterized protein</fullName>
    </submittedName>
</protein>
<keyword evidence="2" id="KW-1185">Reference proteome</keyword>
<dbReference type="EMBL" id="OX395126">
    <property type="protein sequence ID" value="CAI5762701.1"/>
    <property type="molecule type" value="Genomic_DNA"/>
</dbReference>
<accession>A0AA35NSX3</accession>
<proteinExistence type="predicted"/>
<gene>
    <name evidence="1" type="ORF">PODLI_1B017852</name>
</gene>
<evidence type="ECO:0000313" key="2">
    <source>
        <dbReference type="Proteomes" id="UP001178461"/>
    </source>
</evidence>
<evidence type="ECO:0000313" key="1">
    <source>
        <dbReference type="EMBL" id="CAI5762701.1"/>
    </source>
</evidence>
<feature type="non-terminal residue" evidence="1">
    <location>
        <position position="1"/>
    </location>
</feature>
<feature type="non-terminal residue" evidence="1">
    <location>
        <position position="465"/>
    </location>
</feature>
<dbReference type="AlphaFoldDB" id="A0AA35NSX3"/>